<dbReference type="InterPro" id="IPR013078">
    <property type="entry name" value="His_Pase_superF_clade-1"/>
</dbReference>
<dbReference type="GO" id="GO:0005737">
    <property type="term" value="C:cytoplasm"/>
    <property type="evidence" value="ECO:0007669"/>
    <property type="project" value="TreeGrafter"/>
</dbReference>
<dbReference type="SUPFAM" id="SSF53254">
    <property type="entry name" value="Phosphoglycerate mutase-like"/>
    <property type="match status" value="1"/>
</dbReference>
<dbReference type="InterPro" id="IPR050275">
    <property type="entry name" value="PGM_Phosphatase"/>
</dbReference>
<dbReference type="SMART" id="SM00855">
    <property type="entry name" value="PGAM"/>
    <property type="match status" value="1"/>
</dbReference>
<dbReference type="RefSeq" id="WP_094884964.1">
    <property type="nucleotide sequence ID" value="NZ_NPMS01000002.1"/>
</dbReference>
<feature type="binding site" evidence="2">
    <location>
        <position position="58"/>
    </location>
    <ligand>
        <name>substrate</name>
    </ligand>
</feature>
<dbReference type="Gene3D" id="3.40.50.1240">
    <property type="entry name" value="Phosphoglycerate mutase-like"/>
    <property type="match status" value="1"/>
</dbReference>
<feature type="active site" description="Tele-phosphohistidine intermediate" evidence="1">
    <location>
        <position position="9"/>
    </location>
</feature>
<dbReference type="PANTHER" id="PTHR48100:SF59">
    <property type="entry name" value="ADENOSYLCOBALAMIN_ALPHA-RIBAZOLE PHOSPHATASE"/>
    <property type="match status" value="1"/>
</dbReference>
<dbReference type="OrthoDB" id="9782128at2"/>
<dbReference type="PROSITE" id="PS00175">
    <property type="entry name" value="PG_MUTASE"/>
    <property type="match status" value="1"/>
</dbReference>
<reference evidence="3 4" key="1">
    <citation type="submission" date="2017-08" db="EMBL/GenBank/DDBJ databases">
        <title>Virgibacillus indicus sp. nov. and Virgibacillus profoundi sp. nov, two moderately halophilic bacteria isolated from marine sediment by using the Microfluidic Streak Plate.</title>
        <authorList>
            <person name="Xu B."/>
            <person name="Hu B."/>
            <person name="Wang J."/>
            <person name="Zhu Y."/>
            <person name="Huang L."/>
            <person name="Du W."/>
            <person name="Huang Y."/>
        </authorList>
    </citation>
    <scope>NUCLEOTIDE SEQUENCE [LARGE SCALE GENOMIC DNA]</scope>
    <source>
        <strain evidence="3 4">IO3-P2-C2</strain>
    </source>
</reference>
<comment type="caution">
    <text evidence="3">The sequence shown here is derived from an EMBL/GenBank/DDBJ whole genome shotgun (WGS) entry which is preliminary data.</text>
</comment>
<dbReference type="InterPro" id="IPR001345">
    <property type="entry name" value="PG/BPGM_mutase_AS"/>
</dbReference>
<dbReference type="InterPro" id="IPR029033">
    <property type="entry name" value="His_PPase_superfam"/>
</dbReference>
<sequence length="188" mass="21309">MTTICLIRHGETDWNAAGRLQGKTDIPLNSKGVKQAEACSTFLTSSHYDVLITSPLKRARQTAEIINQLLHLPLLVMDDFAERYFGDAEGMTYDERSFAFPDKNYPNQEGKEDFSNRIMTGLQHINQSYPDQKVLLVAHGAVIKSVLKAFADDDVSIGENRLMNGCISNIQFENKKWNVKDFNRTEHL</sequence>
<protein>
    <submittedName>
        <fullName evidence="3">Histidine phosphatase family protein</fullName>
    </submittedName>
</protein>
<feature type="binding site" evidence="2">
    <location>
        <begin position="8"/>
        <end position="15"/>
    </location>
    <ligand>
        <name>substrate</name>
    </ligand>
</feature>
<name>A0A265NDQ1_9BACI</name>
<evidence type="ECO:0000256" key="2">
    <source>
        <dbReference type="PIRSR" id="PIRSR613078-2"/>
    </source>
</evidence>
<evidence type="ECO:0000313" key="4">
    <source>
        <dbReference type="Proteomes" id="UP000216498"/>
    </source>
</evidence>
<feature type="active site" description="Proton donor/acceptor" evidence="1">
    <location>
        <position position="82"/>
    </location>
</feature>
<dbReference type="Pfam" id="PF00300">
    <property type="entry name" value="His_Phos_1"/>
    <property type="match status" value="1"/>
</dbReference>
<keyword evidence="4" id="KW-1185">Reference proteome</keyword>
<evidence type="ECO:0000256" key="1">
    <source>
        <dbReference type="PIRSR" id="PIRSR613078-1"/>
    </source>
</evidence>
<organism evidence="3 4">
    <name type="scientific">Virgibacillus indicus</name>
    <dbReference type="NCBI Taxonomy" id="2024554"/>
    <lineage>
        <taxon>Bacteria</taxon>
        <taxon>Bacillati</taxon>
        <taxon>Bacillota</taxon>
        <taxon>Bacilli</taxon>
        <taxon>Bacillales</taxon>
        <taxon>Bacillaceae</taxon>
        <taxon>Virgibacillus</taxon>
    </lineage>
</organism>
<dbReference type="CDD" id="cd07067">
    <property type="entry name" value="HP_PGM_like"/>
    <property type="match status" value="1"/>
</dbReference>
<proteinExistence type="predicted"/>
<dbReference type="PANTHER" id="PTHR48100">
    <property type="entry name" value="BROAD-SPECIFICITY PHOSPHATASE YOR283W-RELATED"/>
    <property type="match status" value="1"/>
</dbReference>
<evidence type="ECO:0000313" key="3">
    <source>
        <dbReference type="EMBL" id="OZU89426.1"/>
    </source>
</evidence>
<dbReference type="EMBL" id="NPMS01000002">
    <property type="protein sequence ID" value="OZU89426.1"/>
    <property type="molecule type" value="Genomic_DNA"/>
</dbReference>
<dbReference type="GO" id="GO:0016791">
    <property type="term" value="F:phosphatase activity"/>
    <property type="evidence" value="ECO:0007669"/>
    <property type="project" value="TreeGrafter"/>
</dbReference>
<accession>A0A265NDQ1</accession>
<gene>
    <name evidence="3" type="ORF">CIL03_06865</name>
</gene>
<dbReference type="AlphaFoldDB" id="A0A265NDQ1"/>
<dbReference type="Proteomes" id="UP000216498">
    <property type="component" value="Unassembled WGS sequence"/>
</dbReference>